<proteinExistence type="predicted"/>
<protein>
    <submittedName>
        <fullName evidence="1">Uncharacterized protein</fullName>
    </submittedName>
</protein>
<gene>
    <name evidence="1" type="ORF">NUW54_g8898</name>
</gene>
<accession>A0ACC1PB95</accession>
<evidence type="ECO:0000313" key="2">
    <source>
        <dbReference type="Proteomes" id="UP001144978"/>
    </source>
</evidence>
<dbReference type="Proteomes" id="UP001144978">
    <property type="component" value="Unassembled WGS sequence"/>
</dbReference>
<evidence type="ECO:0000313" key="1">
    <source>
        <dbReference type="EMBL" id="KAJ2989089.1"/>
    </source>
</evidence>
<dbReference type="EMBL" id="JANSHE010002855">
    <property type="protein sequence ID" value="KAJ2989089.1"/>
    <property type="molecule type" value="Genomic_DNA"/>
</dbReference>
<sequence length="203" mass="21952">MQAVTTSLTGLLGTRVPVVSAAMAFASSAKLAVSEFSAQSMLRALPDRTHPRSKSHEVEDLVSWEQAPFATPDSLREELAYTRKSFPDLGNKPLPIGLGYIGWLLDANEEQSKQLIDISLEFQVPPSPSKSFRQTPAQPSPLIPPIPCGTAGKQTYAPRSSLPRVHLTFATTRSCIQLMQTSIEGADGVHTMWSPSPGHSNSL</sequence>
<keyword evidence="2" id="KW-1185">Reference proteome</keyword>
<reference evidence="1" key="1">
    <citation type="submission" date="2022-08" db="EMBL/GenBank/DDBJ databases">
        <title>Genome Sequence of Pycnoporus sanguineus.</title>
        <authorList>
            <person name="Buettner E."/>
        </authorList>
    </citation>
    <scope>NUCLEOTIDE SEQUENCE</scope>
    <source>
        <strain evidence="1">CG-C14</strain>
    </source>
</reference>
<name>A0ACC1PB95_9APHY</name>
<comment type="caution">
    <text evidence="1">The sequence shown here is derived from an EMBL/GenBank/DDBJ whole genome shotgun (WGS) entry which is preliminary data.</text>
</comment>
<organism evidence="1 2">
    <name type="scientific">Trametes sanguinea</name>
    <dbReference type="NCBI Taxonomy" id="158606"/>
    <lineage>
        <taxon>Eukaryota</taxon>
        <taxon>Fungi</taxon>
        <taxon>Dikarya</taxon>
        <taxon>Basidiomycota</taxon>
        <taxon>Agaricomycotina</taxon>
        <taxon>Agaricomycetes</taxon>
        <taxon>Polyporales</taxon>
        <taxon>Polyporaceae</taxon>
        <taxon>Trametes</taxon>
    </lineage>
</organism>